<dbReference type="GO" id="GO:0005200">
    <property type="term" value="F:structural constituent of cytoskeleton"/>
    <property type="evidence" value="ECO:0007669"/>
    <property type="project" value="TreeGrafter"/>
</dbReference>
<dbReference type="PROSITE" id="PS51841">
    <property type="entry name" value="LTD"/>
    <property type="match status" value="1"/>
</dbReference>
<dbReference type="PANTHER" id="PTHR45721">
    <property type="entry name" value="LAMIN DM0-RELATED"/>
    <property type="match status" value="1"/>
</dbReference>
<dbReference type="Proteomes" id="UP000828236">
    <property type="component" value="Unassembled WGS sequence"/>
</dbReference>
<gene>
    <name evidence="9" type="ORF">HUG17_6255</name>
</gene>
<dbReference type="GO" id="GO:0051664">
    <property type="term" value="P:nuclear pore localization"/>
    <property type="evidence" value="ECO:0007669"/>
    <property type="project" value="TreeGrafter"/>
</dbReference>
<comment type="caution">
    <text evidence="9">The sequence shown here is derived from an EMBL/GenBank/DDBJ whole genome shotgun (WGS) entry which is preliminary data.</text>
</comment>
<reference evidence="9" key="2">
    <citation type="journal article" date="2021" name="World Allergy Organ. J.">
        <title>Chromosome-level assembly of Dermatophagoides farinae genome and transcriptome reveals two novel allergens Der f 37 and Der f 39.</title>
        <authorList>
            <person name="Chen J."/>
            <person name="Cai Z."/>
            <person name="Fan D."/>
            <person name="Hu J."/>
            <person name="Hou Y."/>
            <person name="He Y."/>
            <person name="Zhang Z."/>
            <person name="Zhao Z."/>
            <person name="Gao P."/>
            <person name="Hu W."/>
            <person name="Sun J."/>
            <person name="Li J."/>
            <person name="Ji K."/>
        </authorList>
    </citation>
    <scope>NUCLEOTIDE SEQUENCE</scope>
    <source>
        <strain evidence="9">JKM2019</strain>
    </source>
</reference>
<dbReference type="GO" id="GO:0007097">
    <property type="term" value="P:nuclear migration"/>
    <property type="evidence" value="ECO:0007669"/>
    <property type="project" value="TreeGrafter"/>
</dbReference>
<accession>A0A9D4P4K4</accession>
<dbReference type="EMBL" id="SDOV01000002">
    <property type="protein sequence ID" value="KAH7643893.1"/>
    <property type="molecule type" value="Genomic_DNA"/>
</dbReference>
<dbReference type="Gene3D" id="1.20.5.1160">
    <property type="entry name" value="Vasodilator-stimulated phosphoprotein"/>
    <property type="match status" value="1"/>
</dbReference>
<dbReference type="Gene3D" id="1.20.5.500">
    <property type="entry name" value="Single helix bin"/>
    <property type="match status" value="1"/>
</dbReference>
<evidence type="ECO:0000256" key="5">
    <source>
        <dbReference type="SAM" id="Coils"/>
    </source>
</evidence>
<dbReference type="GO" id="GO:0005882">
    <property type="term" value="C:intermediate filament"/>
    <property type="evidence" value="ECO:0007669"/>
    <property type="project" value="UniProtKB-KW"/>
</dbReference>
<proteinExistence type="predicted"/>
<dbReference type="SUPFAM" id="SSF74853">
    <property type="entry name" value="Lamin A/C globular tail domain"/>
    <property type="match status" value="1"/>
</dbReference>
<reference evidence="9" key="1">
    <citation type="submission" date="2020-06" db="EMBL/GenBank/DDBJ databases">
        <authorList>
            <person name="Ji K."/>
            <person name="Li J."/>
        </authorList>
    </citation>
    <scope>NUCLEOTIDE SEQUENCE</scope>
    <source>
        <strain evidence="9">JKM2019</strain>
        <tissue evidence="9">Whole body</tissue>
    </source>
</reference>
<sequence length="627" mass="71804">MATKSKKTTTTSSTVSSSQQQSAPTTSIEISGGTGQTTASSTRAGTPLRRSQTPTRPVSPGRLSRIQEKNELQSLNDRLAAYIERVRSLETENSKLRIQIQKSMESREIHTIKTMYEVELHDTRQTLDSIAKEKAQLELELSRLREELKVAEAKLAKKMNEASGLEKRNQALEIQIEELKSKIAQALAERKRLEGELRTLAEENKNLEGRLKSVQKQLEEETILRVDLENRNQSLNEELAFQRQLFQNEMEEIRQKTFESKEIHTEELKAQYEERLKYELDELRANMDDMIRLNRHDLEERYELRIGMLQEEMAKKNSELNNAANKIKQLNSSYTMFDSELETLKNENTSMKKRLEDMNKLLSQERDWNKIKMNEKDKEMEEIRRELQRITDDYNDLLDDKIKLDAELEVYRKLLEGEETRLNISLSSLGSASGGGSVSASGGGGGGGGLFSSQAISSSSRSFIPRGTKRKRIALQDQESIIDWVVNATAKGEVEISDHDVEGKYVRLFNKSDKEISLSGWYLLRRADDLETRYKFHRSIVIKPQSTITIWSSDAGTQIHNPPSDIVMKSQTWFTADTMSTTLFNNNNEEVASRKTEKRITSSFQRMSSGYLNNENNVENNQNCAIM</sequence>
<dbReference type="PANTHER" id="PTHR45721:SF11">
    <property type="entry name" value="LAMIN DM0-RELATED"/>
    <property type="match status" value="1"/>
</dbReference>
<feature type="region of interest" description="Disordered" evidence="6">
    <location>
        <begin position="1"/>
        <end position="62"/>
    </location>
</feature>
<dbReference type="GO" id="GO:0031507">
    <property type="term" value="P:heterochromatin formation"/>
    <property type="evidence" value="ECO:0007669"/>
    <property type="project" value="TreeGrafter"/>
</dbReference>
<evidence type="ECO:0000256" key="3">
    <source>
        <dbReference type="ARBA" id="ARBA00023054"/>
    </source>
</evidence>
<dbReference type="Gene3D" id="2.60.40.1260">
    <property type="entry name" value="Lamin Tail domain"/>
    <property type="match status" value="1"/>
</dbReference>
<evidence type="ECO:0000256" key="1">
    <source>
        <dbReference type="ARBA" id="ARBA00004123"/>
    </source>
</evidence>
<dbReference type="AlphaFoldDB" id="A0A9D4P4K4"/>
<evidence type="ECO:0000256" key="2">
    <source>
        <dbReference type="ARBA" id="ARBA00022754"/>
    </source>
</evidence>
<dbReference type="Pfam" id="PF00038">
    <property type="entry name" value="Filament"/>
    <property type="match status" value="1"/>
</dbReference>
<keyword evidence="3 5" id="KW-0175">Coiled coil</keyword>
<dbReference type="OrthoDB" id="102442at2759"/>
<evidence type="ECO:0000259" key="7">
    <source>
        <dbReference type="PROSITE" id="PS51841"/>
    </source>
</evidence>
<dbReference type="SMART" id="SM01391">
    <property type="entry name" value="Filament"/>
    <property type="match status" value="1"/>
</dbReference>
<dbReference type="SUPFAM" id="SSF64593">
    <property type="entry name" value="Intermediate filament protein, coiled coil region"/>
    <property type="match status" value="2"/>
</dbReference>
<feature type="domain" description="IF rod" evidence="8">
    <location>
        <begin position="68"/>
        <end position="422"/>
    </location>
</feature>
<evidence type="ECO:0000259" key="8">
    <source>
        <dbReference type="PROSITE" id="PS51842"/>
    </source>
</evidence>
<feature type="domain" description="LTD" evidence="7">
    <location>
        <begin position="482"/>
        <end position="599"/>
    </location>
</feature>
<name>A0A9D4P4K4_DERFA</name>
<dbReference type="PROSITE" id="PS51842">
    <property type="entry name" value="IF_ROD_2"/>
    <property type="match status" value="1"/>
</dbReference>
<dbReference type="InterPro" id="IPR039008">
    <property type="entry name" value="IF_rod_dom"/>
</dbReference>
<dbReference type="GO" id="GO:0005652">
    <property type="term" value="C:nuclear lamina"/>
    <property type="evidence" value="ECO:0007669"/>
    <property type="project" value="TreeGrafter"/>
</dbReference>
<protein>
    <submittedName>
        <fullName evidence="9">Lamin dm0-like protein</fullName>
    </submittedName>
</protein>
<dbReference type="InterPro" id="IPR036415">
    <property type="entry name" value="Lamin_tail_dom_sf"/>
</dbReference>
<evidence type="ECO:0000313" key="9">
    <source>
        <dbReference type="EMBL" id="KAH7643893.1"/>
    </source>
</evidence>
<dbReference type="InterPro" id="IPR001322">
    <property type="entry name" value="Lamin_tail_dom"/>
</dbReference>
<feature type="compositionally biased region" description="Low complexity" evidence="6">
    <location>
        <begin position="8"/>
        <end position="27"/>
    </location>
</feature>
<dbReference type="Pfam" id="PF00932">
    <property type="entry name" value="LTD"/>
    <property type="match status" value="1"/>
</dbReference>
<evidence type="ECO:0000256" key="6">
    <source>
        <dbReference type="SAM" id="MobiDB-lite"/>
    </source>
</evidence>
<feature type="compositionally biased region" description="Low complexity" evidence="6">
    <location>
        <begin position="36"/>
        <end position="46"/>
    </location>
</feature>
<keyword evidence="4" id="KW-0539">Nucleus</keyword>
<organism evidence="9">
    <name type="scientific">Dermatophagoides farinae</name>
    <name type="common">American house dust mite</name>
    <dbReference type="NCBI Taxonomy" id="6954"/>
    <lineage>
        <taxon>Eukaryota</taxon>
        <taxon>Metazoa</taxon>
        <taxon>Ecdysozoa</taxon>
        <taxon>Arthropoda</taxon>
        <taxon>Chelicerata</taxon>
        <taxon>Arachnida</taxon>
        <taxon>Acari</taxon>
        <taxon>Acariformes</taxon>
        <taxon>Sarcoptiformes</taxon>
        <taxon>Astigmata</taxon>
        <taxon>Psoroptidia</taxon>
        <taxon>Analgoidea</taxon>
        <taxon>Pyroglyphidae</taxon>
        <taxon>Dermatophagoidinae</taxon>
        <taxon>Dermatophagoides</taxon>
    </lineage>
</organism>
<keyword evidence="2" id="KW-0403">Intermediate filament</keyword>
<evidence type="ECO:0000256" key="4">
    <source>
        <dbReference type="ARBA" id="ARBA00023242"/>
    </source>
</evidence>
<dbReference type="GO" id="GO:0090435">
    <property type="term" value="P:protein localization to nuclear envelope"/>
    <property type="evidence" value="ECO:0007669"/>
    <property type="project" value="TreeGrafter"/>
</dbReference>
<dbReference type="Gene3D" id="1.20.5.170">
    <property type="match status" value="1"/>
</dbReference>
<feature type="coiled-coil region" evidence="5">
    <location>
        <begin position="65"/>
        <end position="400"/>
    </location>
</feature>
<comment type="subcellular location">
    <subcellularLocation>
        <location evidence="1">Nucleus</location>
    </subcellularLocation>
</comment>
<dbReference type="GO" id="GO:0006998">
    <property type="term" value="P:nuclear envelope organization"/>
    <property type="evidence" value="ECO:0007669"/>
    <property type="project" value="TreeGrafter"/>
</dbReference>